<organism evidence="1 2">
    <name type="scientific">Mycena rosella</name>
    <name type="common">Pink bonnet</name>
    <name type="synonym">Agaricus rosellus</name>
    <dbReference type="NCBI Taxonomy" id="1033263"/>
    <lineage>
        <taxon>Eukaryota</taxon>
        <taxon>Fungi</taxon>
        <taxon>Dikarya</taxon>
        <taxon>Basidiomycota</taxon>
        <taxon>Agaricomycotina</taxon>
        <taxon>Agaricomycetes</taxon>
        <taxon>Agaricomycetidae</taxon>
        <taxon>Agaricales</taxon>
        <taxon>Marasmiineae</taxon>
        <taxon>Mycenaceae</taxon>
        <taxon>Mycena</taxon>
    </lineage>
</organism>
<sequence>MATRKPAVVTGFNHKPRWPLSQDQHQALIFGTRKAVMQATIRGSQNLFHGSGERMRHQANKYCVLTEIHGQRSTWKEPMETRLEADSMEATEARLEADSTGCSHWMLPHSPRVLPPMRLVPPSSAPKAIRGVAVNVCSSKTEIARLQTETERSRYPIRASLPPREDYDIATDHAP</sequence>
<comment type="caution">
    <text evidence="1">The sequence shown here is derived from an EMBL/GenBank/DDBJ whole genome shotgun (WGS) entry which is preliminary data.</text>
</comment>
<accession>A0AAD7M8M3</accession>
<name>A0AAD7M8M3_MYCRO</name>
<evidence type="ECO:0000313" key="1">
    <source>
        <dbReference type="EMBL" id="KAJ7705572.1"/>
    </source>
</evidence>
<protein>
    <submittedName>
        <fullName evidence="1">Uncharacterized protein</fullName>
    </submittedName>
</protein>
<keyword evidence="2" id="KW-1185">Reference proteome</keyword>
<dbReference type="Proteomes" id="UP001221757">
    <property type="component" value="Unassembled WGS sequence"/>
</dbReference>
<proteinExistence type="predicted"/>
<reference evidence="1" key="1">
    <citation type="submission" date="2023-03" db="EMBL/GenBank/DDBJ databases">
        <title>Massive genome expansion in bonnet fungi (Mycena s.s.) driven by repeated elements and novel gene families across ecological guilds.</title>
        <authorList>
            <consortium name="Lawrence Berkeley National Laboratory"/>
            <person name="Harder C.B."/>
            <person name="Miyauchi S."/>
            <person name="Viragh M."/>
            <person name="Kuo A."/>
            <person name="Thoen E."/>
            <person name="Andreopoulos B."/>
            <person name="Lu D."/>
            <person name="Skrede I."/>
            <person name="Drula E."/>
            <person name="Henrissat B."/>
            <person name="Morin E."/>
            <person name="Kohler A."/>
            <person name="Barry K."/>
            <person name="LaButti K."/>
            <person name="Morin E."/>
            <person name="Salamov A."/>
            <person name="Lipzen A."/>
            <person name="Mereny Z."/>
            <person name="Hegedus B."/>
            <person name="Baldrian P."/>
            <person name="Stursova M."/>
            <person name="Weitz H."/>
            <person name="Taylor A."/>
            <person name="Grigoriev I.V."/>
            <person name="Nagy L.G."/>
            <person name="Martin F."/>
            <person name="Kauserud H."/>
        </authorList>
    </citation>
    <scope>NUCLEOTIDE SEQUENCE</scope>
    <source>
        <strain evidence="1">CBHHK067</strain>
    </source>
</reference>
<dbReference type="EMBL" id="JARKIE010000008">
    <property type="protein sequence ID" value="KAJ7705572.1"/>
    <property type="molecule type" value="Genomic_DNA"/>
</dbReference>
<evidence type="ECO:0000313" key="2">
    <source>
        <dbReference type="Proteomes" id="UP001221757"/>
    </source>
</evidence>
<gene>
    <name evidence="1" type="ORF">B0H17DRAFT_1126370</name>
</gene>
<dbReference type="AlphaFoldDB" id="A0AAD7M8M3"/>